<dbReference type="InterPro" id="IPR016156">
    <property type="entry name" value="FAD/NAD-linked_Rdtase_dimer_sf"/>
</dbReference>
<dbReference type="SUPFAM" id="SSF55424">
    <property type="entry name" value="FAD/NAD-linked reductases, dimerisation (C-terminal) domain"/>
    <property type="match status" value="1"/>
</dbReference>
<dbReference type="InterPro" id="IPR036188">
    <property type="entry name" value="FAD/NAD-bd_sf"/>
</dbReference>
<dbReference type="PANTHER" id="PTHR43557:SF2">
    <property type="entry name" value="RIESKE DOMAIN-CONTAINING PROTEIN-RELATED"/>
    <property type="match status" value="1"/>
</dbReference>
<evidence type="ECO:0000256" key="4">
    <source>
        <dbReference type="ARBA" id="ARBA00023002"/>
    </source>
</evidence>
<reference evidence="8 9" key="1">
    <citation type="submission" date="2024-09" db="EMBL/GenBank/DDBJ databases">
        <title>The Natural Products Discovery Center: Release of the First 8490 Sequenced Strains for Exploring Actinobacteria Biosynthetic Diversity.</title>
        <authorList>
            <person name="Kalkreuter E."/>
            <person name="Kautsar S.A."/>
            <person name="Yang D."/>
            <person name="Bader C.D."/>
            <person name="Teijaro C.N."/>
            <person name="Fluegel L."/>
            <person name="Davis C.M."/>
            <person name="Simpson J.R."/>
            <person name="Lauterbach L."/>
            <person name="Steele A.D."/>
            <person name="Gui C."/>
            <person name="Meng S."/>
            <person name="Li G."/>
            <person name="Viehrig K."/>
            <person name="Ye F."/>
            <person name="Su P."/>
            <person name="Kiefer A.F."/>
            <person name="Nichols A."/>
            <person name="Cepeda A.J."/>
            <person name="Yan W."/>
            <person name="Fan B."/>
            <person name="Jiang Y."/>
            <person name="Adhikari A."/>
            <person name="Zheng C.-J."/>
            <person name="Schuster L."/>
            <person name="Cowan T.M."/>
            <person name="Smanski M.J."/>
            <person name="Chevrette M.G."/>
            <person name="De Carvalho L.P.S."/>
            <person name="Shen B."/>
        </authorList>
    </citation>
    <scope>NUCLEOTIDE SEQUENCE [LARGE SCALE GENOMIC DNA]</scope>
    <source>
        <strain evidence="8 9">NPDC058328</strain>
    </source>
</reference>
<dbReference type="PRINTS" id="PR00368">
    <property type="entry name" value="FADPNR"/>
</dbReference>
<sequence>MARGGPAASAEPVASATPAASAGPAARDGRVVVVGASVGGSRLAAALREAGHTGEITLVDPDPDAPYDRPPLSKQILAGDWEAGRASLGDPAQWGAARHVAAATALDTDHRVLRLDDGTRLGYDRLVLACGASPRRLPGMPRRGVHVLRTLADCHRLRADLDRVGRGRLVVVGGGFVGAEVASTARARGLEVTVVEALPAPLSGLLGEEPAAELALLHADHGVRLLTGARVASLVGEPSVTGVALADGRVLPADAVVVGIGVRPDTGWLAGSGIPLHADGGVLCDAHGAVDAARTVYAVGDVARRYDPLLGRHVRTEHWTNAVEEAGAVARDIAGEEQPPHRHDFFVWSDQYGGKITLLGRPDPGHHVTVVRAGVAPRRFAVAYGHGERLAAVLTVNWPKALVAARRSLAAHGAADDVVAAWKQL</sequence>
<dbReference type="Proteomes" id="UP001601627">
    <property type="component" value="Unassembled WGS sequence"/>
</dbReference>
<dbReference type="EMBL" id="JBHVZQ010000019">
    <property type="protein sequence ID" value="MFF1275899.1"/>
    <property type="molecule type" value="Genomic_DNA"/>
</dbReference>
<dbReference type="PANTHER" id="PTHR43557">
    <property type="entry name" value="APOPTOSIS-INDUCING FACTOR 1"/>
    <property type="match status" value="1"/>
</dbReference>
<dbReference type="SUPFAM" id="SSF51905">
    <property type="entry name" value="FAD/NAD(P)-binding domain"/>
    <property type="match status" value="2"/>
</dbReference>
<dbReference type="InterPro" id="IPR028202">
    <property type="entry name" value="Reductase_C"/>
</dbReference>
<dbReference type="Pfam" id="PF14759">
    <property type="entry name" value="Reductase_C"/>
    <property type="match status" value="1"/>
</dbReference>
<keyword evidence="4" id="KW-0560">Oxidoreductase</keyword>
<evidence type="ECO:0000256" key="5">
    <source>
        <dbReference type="SAM" id="MobiDB-lite"/>
    </source>
</evidence>
<evidence type="ECO:0000259" key="6">
    <source>
        <dbReference type="Pfam" id="PF07992"/>
    </source>
</evidence>
<dbReference type="InterPro" id="IPR023753">
    <property type="entry name" value="FAD/NAD-binding_dom"/>
</dbReference>
<gene>
    <name evidence="8" type="ORF">ACFVZC_21265</name>
</gene>
<keyword evidence="2" id="KW-0285">Flavoprotein</keyword>
<keyword evidence="3" id="KW-0274">FAD</keyword>
<protein>
    <submittedName>
        <fullName evidence="8">NAD(P)/FAD-dependent oxidoreductase</fullName>
    </submittedName>
</protein>
<feature type="domain" description="FAD/NAD(P)-binding" evidence="6">
    <location>
        <begin position="30"/>
        <end position="326"/>
    </location>
</feature>
<dbReference type="RefSeq" id="WP_388236769.1">
    <property type="nucleotide sequence ID" value="NZ_JBHVZQ010000019.1"/>
</dbReference>
<evidence type="ECO:0000256" key="3">
    <source>
        <dbReference type="ARBA" id="ARBA00022827"/>
    </source>
</evidence>
<evidence type="ECO:0000313" key="8">
    <source>
        <dbReference type="EMBL" id="MFF1275899.1"/>
    </source>
</evidence>
<comment type="caution">
    <text evidence="8">The sequence shown here is derived from an EMBL/GenBank/DDBJ whole genome shotgun (WGS) entry which is preliminary data.</text>
</comment>
<dbReference type="PRINTS" id="PR00411">
    <property type="entry name" value="PNDRDTASEI"/>
</dbReference>
<dbReference type="Gene3D" id="3.50.50.60">
    <property type="entry name" value="FAD/NAD(P)-binding domain"/>
    <property type="match status" value="2"/>
</dbReference>
<dbReference type="Pfam" id="PF07992">
    <property type="entry name" value="Pyr_redox_2"/>
    <property type="match status" value="1"/>
</dbReference>
<comment type="cofactor">
    <cofactor evidence="1">
        <name>FAD</name>
        <dbReference type="ChEBI" id="CHEBI:57692"/>
    </cofactor>
</comment>
<accession>A0ABW6Q9K0</accession>
<evidence type="ECO:0000259" key="7">
    <source>
        <dbReference type="Pfam" id="PF14759"/>
    </source>
</evidence>
<proteinExistence type="predicted"/>
<evidence type="ECO:0000256" key="2">
    <source>
        <dbReference type="ARBA" id="ARBA00022630"/>
    </source>
</evidence>
<dbReference type="Gene3D" id="3.30.390.30">
    <property type="match status" value="1"/>
</dbReference>
<feature type="domain" description="Reductase C-terminal" evidence="7">
    <location>
        <begin position="347"/>
        <end position="417"/>
    </location>
</feature>
<keyword evidence="9" id="KW-1185">Reference proteome</keyword>
<organism evidence="8 9">
    <name type="scientific">Streptomyces marokkonensis</name>
    <dbReference type="NCBI Taxonomy" id="324855"/>
    <lineage>
        <taxon>Bacteria</taxon>
        <taxon>Bacillati</taxon>
        <taxon>Actinomycetota</taxon>
        <taxon>Actinomycetes</taxon>
        <taxon>Kitasatosporales</taxon>
        <taxon>Streptomycetaceae</taxon>
        <taxon>Streptomyces</taxon>
    </lineage>
</organism>
<evidence type="ECO:0000256" key="1">
    <source>
        <dbReference type="ARBA" id="ARBA00001974"/>
    </source>
</evidence>
<evidence type="ECO:0000313" key="9">
    <source>
        <dbReference type="Proteomes" id="UP001601627"/>
    </source>
</evidence>
<dbReference type="InterPro" id="IPR050446">
    <property type="entry name" value="FAD-oxidoreductase/Apoptosis"/>
</dbReference>
<feature type="region of interest" description="Disordered" evidence="5">
    <location>
        <begin position="1"/>
        <end position="26"/>
    </location>
</feature>
<name>A0ABW6Q9K0_9ACTN</name>